<proteinExistence type="predicted"/>
<dbReference type="Pfam" id="PF13692">
    <property type="entry name" value="Glyco_trans_1_4"/>
    <property type="match status" value="1"/>
</dbReference>
<protein>
    <submittedName>
        <fullName evidence="1">Glycosyltransferase</fullName>
        <ecNumber evidence="1">2.4.-.-</ecNumber>
    </submittedName>
</protein>
<name>A0AAW4W265_9FIRM</name>
<dbReference type="EC" id="2.4.-.-" evidence="1"/>
<gene>
    <name evidence="1" type="ORF">LKD22_07765</name>
</gene>
<accession>A0AAW4W265</accession>
<evidence type="ECO:0000313" key="1">
    <source>
        <dbReference type="EMBL" id="MCC2177021.1"/>
    </source>
</evidence>
<dbReference type="GeneID" id="98659778"/>
<dbReference type="RefSeq" id="WP_110435885.1">
    <property type="nucleotide sequence ID" value="NZ_DBEZDI010000181.1"/>
</dbReference>
<organism evidence="1 2">
    <name type="scientific">Agathobaculum butyriciproducens</name>
    <dbReference type="NCBI Taxonomy" id="1628085"/>
    <lineage>
        <taxon>Bacteria</taxon>
        <taxon>Bacillati</taxon>
        <taxon>Bacillota</taxon>
        <taxon>Clostridia</taxon>
        <taxon>Eubacteriales</taxon>
        <taxon>Butyricicoccaceae</taxon>
        <taxon>Agathobaculum</taxon>
    </lineage>
</organism>
<comment type="caution">
    <text evidence="1">The sequence shown here is derived from an EMBL/GenBank/DDBJ whole genome shotgun (WGS) entry which is preliminary data.</text>
</comment>
<dbReference type="Gene3D" id="3.40.50.2000">
    <property type="entry name" value="Glycogen Phosphorylase B"/>
    <property type="match status" value="1"/>
</dbReference>
<keyword evidence="1" id="KW-0328">Glycosyltransferase</keyword>
<reference evidence="1 2" key="1">
    <citation type="submission" date="2021-10" db="EMBL/GenBank/DDBJ databases">
        <title>Anaerobic single-cell dispensing facilitates the cultivation of human gut bacteria.</title>
        <authorList>
            <person name="Afrizal A."/>
        </authorList>
    </citation>
    <scope>NUCLEOTIDE SEQUENCE [LARGE SCALE GENOMIC DNA]</scope>
    <source>
        <strain evidence="1 2">CLA-AA-H270</strain>
    </source>
</reference>
<dbReference type="Proteomes" id="UP001298753">
    <property type="component" value="Unassembled WGS sequence"/>
</dbReference>
<keyword evidence="1" id="KW-0808">Transferase</keyword>
<sequence>MKNHIVCLSTTNYHPLPTRKQNVMSRLRNSEILYFDPPVSMIAPLKDKKASAYIEKYKQPGEKVEGHENITVYALPPVLPFFNKFRWINKINQKRQAAFIREKMREHGFGDETVLWCYSPSSCDIVEHLPHAKLVYDCVDRHSAYKGHINPKVVDKMEHDLAKPADQVFATAVGLAETLEKINPTTQMIPNGAAYEIFSRVQTEKDTLPCPEDMKDLPHPIYGFVGMLQECIDYALIEKLAKSRPNATIFLIGRTLPGVDLTNLKQYPNIVFHGLVPQPELPAYLAQMDVCLNVFRAGALSKDVSPLKFYEYLATGKPIVSTREPLQVEDFKDVVYIARNPEMFLPLCDAAAKENRPAWTEKRLAYGAQCSWTERVHQMEEVLYKKGVLHESAEE</sequence>
<dbReference type="GO" id="GO:0016757">
    <property type="term" value="F:glycosyltransferase activity"/>
    <property type="evidence" value="ECO:0007669"/>
    <property type="project" value="UniProtKB-KW"/>
</dbReference>
<dbReference type="SUPFAM" id="SSF53756">
    <property type="entry name" value="UDP-Glycosyltransferase/glycogen phosphorylase"/>
    <property type="match status" value="1"/>
</dbReference>
<dbReference type="AlphaFoldDB" id="A0AAW4W265"/>
<dbReference type="Gene3D" id="3.40.50.11010">
    <property type="match status" value="1"/>
</dbReference>
<evidence type="ECO:0000313" key="2">
    <source>
        <dbReference type="Proteomes" id="UP001298753"/>
    </source>
</evidence>
<keyword evidence="2" id="KW-1185">Reference proteome</keyword>
<dbReference type="EMBL" id="JAJEPX010000020">
    <property type="protein sequence ID" value="MCC2177021.1"/>
    <property type="molecule type" value="Genomic_DNA"/>
</dbReference>